<dbReference type="SMART" id="SM00028">
    <property type="entry name" value="TPR"/>
    <property type="match status" value="4"/>
</dbReference>
<dbReference type="Gene3D" id="3.10.350.10">
    <property type="entry name" value="LysM domain"/>
    <property type="match status" value="2"/>
</dbReference>
<dbReference type="NCBIfam" id="TIGR02521">
    <property type="entry name" value="type_IV_pilW"/>
    <property type="match status" value="1"/>
</dbReference>
<dbReference type="InterPro" id="IPR013360">
    <property type="entry name" value="Pilus_4_PilW"/>
</dbReference>
<keyword evidence="5" id="KW-1185">Reference proteome</keyword>
<dbReference type="CDD" id="cd00118">
    <property type="entry name" value="LysM"/>
    <property type="match status" value="2"/>
</dbReference>
<dbReference type="Pfam" id="PF01476">
    <property type="entry name" value="LysM"/>
    <property type="match status" value="2"/>
</dbReference>
<dbReference type="PROSITE" id="PS50005">
    <property type="entry name" value="TPR"/>
    <property type="match status" value="2"/>
</dbReference>
<dbReference type="SMART" id="SM00257">
    <property type="entry name" value="LysM"/>
    <property type="match status" value="2"/>
</dbReference>
<dbReference type="RefSeq" id="WP_335735353.1">
    <property type="nucleotide sequence ID" value="NZ_JALAAR010000004.1"/>
</dbReference>
<dbReference type="InterPro" id="IPR018392">
    <property type="entry name" value="LysM"/>
</dbReference>
<feature type="repeat" description="TPR" evidence="1">
    <location>
        <begin position="44"/>
        <end position="77"/>
    </location>
</feature>
<dbReference type="Pfam" id="PF13181">
    <property type="entry name" value="TPR_8"/>
    <property type="match status" value="1"/>
</dbReference>
<dbReference type="SUPFAM" id="SSF48452">
    <property type="entry name" value="TPR-like"/>
    <property type="match status" value="1"/>
</dbReference>
<dbReference type="SUPFAM" id="SSF54106">
    <property type="entry name" value="LysM domain"/>
    <property type="match status" value="2"/>
</dbReference>
<dbReference type="Pfam" id="PF13424">
    <property type="entry name" value="TPR_12"/>
    <property type="match status" value="1"/>
</dbReference>
<comment type="caution">
    <text evidence="4">The sequence shown here is derived from an EMBL/GenBank/DDBJ whole genome shotgun (WGS) entry which is preliminary data.</text>
</comment>
<feature type="domain" description="LysM" evidence="3">
    <location>
        <begin position="592"/>
        <end position="636"/>
    </location>
</feature>
<dbReference type="PANTHER" id="PTHR33734:SF22">
    <property type="entry name" value="MEMBRANE-BOUND LYTIC MUREIN TRANSGLYCOSYLASE D"/>
    <property type="match status" value="1"/>
</dbReference>
<feature type="compositionally biased region" description="Polar residues" evidence="2">
    <location>
        <begin position="318"/>
        <end position="328"/>
    </location>
</feature>
<organism evidence="4 5">
    <name type="scientific">Rheinheimera muenzenbergensis</name>
    <dbReference type="NCBI Taxonomy" id="1193628"/>
    <lineage>
        <taxon>Bacteria</taxon>
        <taxon>Pseudomonadati</taxon>
        <taxon>Pseudomonadota</taxon>
        <taxon>Gammaproteobacteria</taxon>
        <taxon>Chromatiales</taxon>
        <taxon>Chromatiaceae</taxon>
        <taxon>Rheinheimera</taxon>
    </lineage>
</organism>
<feature type="compositionally biased region" description="Low complexity" evidence="2">
    <location>
        <begin position="343"/>
        <end position="364"/>
    </location>
</feature>
<gene>
    <name evidence="4" type="primary">pilW</name>
    <name evidence="4" type="ORF">MN202_06850</name>
</gene>
<name>A0ABU8C5I2_9GAMM</name>
<feature type="region of interest" description="Disordered" evidence="2">
    <location>
        <begin position="305"/>
        <end position="328"/>
    </location>
</feature>
<dbReference type="PROSITE" id="PS51257">
    <property type="entry name" value="PROKAR_LIPOPROTEIN"/>
    <property type="match status" value="1"/>
</dbReference>
<sequence>MKQKVLLGISLCSVLALTGCVSEQSYVGSDKPVSDRTFDNIEAARTRISLGLNYLRRGDTSQAKYNLERARSFSPNSAEVHSALAYYYQSVGENKQAEEYFRNAISKDANYADAYNNYGAFLCQLNRYDEAEQLLLKAISRAGYIRVAESYENLALCQLQQNHFVKASTYLENSISHNATRITSLTLAAGLAYAMGDNRSAKERLDRIQRLGRVSARTVLLSYLIAEKNGDVQTQRNAEQLLLTLYTETPETRLLLQNKTQDSEFEQLRERYKDSLMANIVTPDPSADKLPLPAKPVANPKLKVVKRKTAADDEAAETSFNRPRTELSNTASGIAGALAANTAAATKTPPLPVEATTTPQTAEPEPMPAEPELSADATATAEETVTTEPEMATETELAALEPELAPTEPEMAAETELAAFEPELTPTEPEAAVDTELAATVPELTPTEPEAVVDAELAAIEPELAPTEPEVAVETELANEAISEQATPEQAMPEQPMPEESTLTLAQPETAGNDTASAAEPAFHLVQAAESLYAISVKHNIRLQKLMEWNQLTPESVIKTGQKIWLEPVSAQQLEAAVTVVAERQQTASTTDVHIVASGETMFGISYRYNIKLDKFMSWNGLTEHSTLQVGQAVYVVDPASVTQ</sequence>
<evidence type="ECO:0000313" key="4">
    <source>
        <dbReference type="EMBL" id="MEH8016941.1"/>
    </source>
</evidence>
<keyword evidence="1" id="KW-0802">TPR repeat</keyword>
<protein>
    <submittedName>
        <fullName evidence="4">Type IV pilus biogenesis/stability protein PilW</fullName>
    </submittedName>
</protein>
<dbReference type="Proteomes" id="UP001375382">
    <property type="component" value="Unassembled WGS sequence"/>
</dbReference>
<feature type="repeat" description="TPR" evidence="1">
    <location>
        <begin position="78"/>
        <end position="111"/>
    </location>
</feature>
<dbReference type="InterPro" id="IPR011990">
    <property type="entry name" value="TPR-like_helical_dom_sf"/>
</dbReference>
<proteinExistence type="predicted"/>
<accession>A0ABU8C5I2</accession>
<dbReference type="Gene3D" id="1.25.40.10">
    <property type="entry name" value="Tetratricopeptide repeat domain"/>
    <property type="match status" value="1"/>
</dbReference>
<dbReference type="PROSITE" id="PS51782">
    <property type="entry name" value="LYSM"/>
    <property type="match status" value="2"/>
</dbReference>
<dbReference type="EMBL" id="JALAAR010000004">
    <property type="protein sequence ID" value="MEH8016941.1"/>
    <property type="molecule type" value="Genomic_DNA"/>
</dbReference>
<dbReference type="InterPro" id="IPR019734">
    <property type="entry name" value="TPR_rpt"/>
</dbReference>
<feature type="region of interest" description="Disordered" evidence="2">
    <location>
        <begin position="343"/>
        <end position="391"/>
    </location>
</feature>
<feature type="compositionally biased region" description="Low complexity" evidence="2">
    <location>
        <begin position="377"/>
        <end position="391"/>
    </location>
</feature>
<evidence type="ECO:0000259" key="3">
    <source>
        <dbReference type="PROSITE" id="PS51782"/>
    </source>
</evidence>
<evidence type="ECO:0000256" key="2">
    <source>
        <dbReference type="SAM" id="MobiDB-lite"/>
    </source>
</evidence>
<dbReference type="InterPro" id="IPR036779">
    <property type="entry name" value="LysM_dom_sf"/>
</dbReference>
<evidence type="ECO:0000313" key="5">
    <source>
        <dbReference type="Proteomes" id="UP001375382"/>
    </source>
</evidence>
<reference evidence="4 5" key="1">
    <citation type="journal article" date="2023" name="Ecotoxicol. Environ. Saf.">
        <title>Mercury remediation potential of mercury-resistant strain Rheinheimera metallidurans sp. nov. isolated from a municipal waste dumping site.</title>
        <authorList>
            <person name="Yadav V."/>
            <person name="Manjhi A."/>
            <person name="Vadakedath N."/>
        </authorList>
    </citation>
    <scope>NUCLEOTIDE SEQUENCE [LARGE SCALE GENOMIC DNA]</scope>
    <source>
        <strain evidence="4 5">E-49</strain>
    </source>
</reference>
<evidence type="ECO:0000256" key="1">
    <source>
        <dbReference type="PROSITE-ProRule" id="PRU00339"/>
    </source>
</evidence>
<feature type="domain" description="LysM" evidence="3">
    <location>
        <begin position="522"/>
        <end position="566"/>
    </location>
</feature>
<dbReference type="PANTHER" id="PTHR33734">
    <property type="entry name" value="LYSM DOMAIN-CONTAINING GPI-ANCHORED PROTEIN 2"/>
    <property type="match status" value="1"/>
</dbReference>